<keyword evidence="2" id="KW-0378">Hydrolase</keyword>
<dbReference type="PANTHER" id="PTHR45738:SF5">
    <property type="entry name" value="POLYPHOSPHOINOSITIDE PHOSPHATASE"/>
    <property type="match status" value="1"/>
</dbReference>
<proteinExistence type="predicted"/>
<dbReference type="PANTHER" id="PTHR45738">
    <property type="entry name" value="POLYPHOSPHOINOSITIDE PHOSPHATASE"/>
    <property type="match status" value="1"/>
</dbReference>
<reference evidence="6" key="1">
    <citation type="submission" date="2022-07" db="EMBL/GenBank/DDBJ databases">
        <title>Evaluation of T. orientalis genome assembly methods using nanopore sequencing and analysis of variation between genomes.</title>
        <authorList>
            <person name="Yam J."/>
            <person name="Micallef M.L."/>
            <person name="Liu M."/>
            <person name="Djordjevic S.P."/>
            <person name="Bogema D.R."/>
            <person name="Jenkins C."/>
        </authorList>
    </citation>
    <scope>NUCLEOTIDE SEQUENCE</scope>
    <source>
        <strain evidence="6">Goon Nure</strain>
    </source>
</reference>
<keyword evidence="3" id="KW-0472">Membrane</keyword>
<evidence type="ECO:0000256" key="2">
    <source>
        <dbReference type="ARBA" id="ARBA00022801"/>
    </source>
</evidence>
<dbReference type="PROSITE" id="PS50275">
    <property type="entry name" value="SAC"/>
    <property type="match status" value="1"/>
</dbReference>
<comment type="subcellular location">
    <subcellularLocation>
        <location evidence="1">Endomembrane system</location>
    </subcellularLocation>
</comment>
<organism evidence="6 7">
    <name type="scientific">Theileria orientalis</name>
    <dbReference type="NCBI Taxonomy" id="68886"/>
    <lineage>
        <taxon>Eukaryota</taxon>
        <taxon>Sar</taxon>
        <taxon>Alveolata</taxon>
        <taxon>Apicomplexa</taxon>
        <taxon>Aconoidasida</taxon>
        <taxon>Piroplasmida</taxon>
        <taxon>Theileriidae</taxon>
        <taxon>Theileria</taxon>
    </lineage>
</organism>
<dbReference type="EMBL" id="CP056069">
    <property type="protein sequence ID" value="UKK00679.2"/>
    <property type="molecule type" value="Genomic_DNA"/>
</dbReference>
<evidence type="ECO:0000259" key="5">
    <source>
        <dbReference type="PROSITE" id="PS50275"/>
    </source>
</evidence>
<name>A0A976QTG3_THEOR</name>
<evidence type="ECO:0000313" key="7">
    <source>
        <dbReference type="Proteomes" id="UP000244811"/>
    </source>
</evidence>
<feature type="region of interest" description="Disordered" evidence="4">
    <location>
        <begin position="402"/>
        <end position="445"/>
    </location>
</feature>
<protein>
    <recommendedName>
        <fullName evidence="5">SAC domain-containing protein</fullName>
    </recommendedName>
</protein>
<dbReference type="GO" id="GO:0012505">
    <property type="term" value="C:endomembrane system"/>
    <property type="evidence" value="ECO:0007669"/>
    <property type="project" value="UniProtKB-SubCell"/>
</dbReference>
<dbReference type="InterPro" id="IPR002013">
    <property type="entry name" value="SAC_dom"/>
</dbReference>
<dbReference type="Pfam" id="PF02383">
    <property type="entry name" value="Syja_N"/>
    <property type="match status" value="1"/>
</dbReference>
<gene>
    <name evidence="6" type="ORF">MACK_000753</name>
</gene>
<dbReference type="AlphaFoldDB" id="A0A976QTG3"/>
<dbReference type="Proteomes" id="UP000244811">
    <property type="component" value="Chromosome 1"/>
</dbReference>
<feature type="compositionally biased region" description="Low complexity" evidence="4">
    <location>
        <begin position="427"/>
        <end position="445"/>
    </location>
</feature>
<evidence type="ECO:0000313" key="6">
    <source>
        <dbReference type="EMBL" id="UKK00679.2"/>
    </source>
</evidence>
<sequence length="916" mass="104359">MCDYSVIKYCSVYESNSRVTLTEECGRCVVFEKNECTIRSFESHTDDSDSKFLFNCYGILGSISFLGRRYLVVIKDAKKCGRLLLEHDVYSITSQKLIPLFHPVSLSSEERFFVRVFNDFDISNNFYFSYTYNLSNSLQLNLSYKSHLIERGMKNGEEWMIFDPALMDQKYCYNFTHKMDLCEINEQCFNLSLAVIHGYFSESVLNLSGRSMTFGLVSRRSRFFSGTRYRKRGITGSGYVANDVETEQILHDWGVTSSVSSFVLMRGSIPIFWSQDPNDSFLIKPPIIYPHNDPTNSSARAHFKQLLSCYGAPVVVLNLLSDNPLTEEGNLSERYKKVVDELNSELPTFLKIMYFSKNIKSLLEKGVAKQMLKEVVDVVLENIKLLYIPKFTGRNGTFSADNSRNTSSDIAVTNTETSSTSGFGECSNGNTTNNTSSTSTNTPNTYNKRTILQTGVIRVSCLDCLDRTSSFSKHLSLRIFKHQLELIGIKVNYEQSTCLISNYTPRQAAFNRAREQSIGSESSLDYILSRSGSEGDTSSLREEAIIASDYFGFNQVKGLLFELIKDRYEQMCDELSMQYAGSKALRKYEGRSRFMNMSRELFTTVRRRYRSFFEDTKIQEQTNFFLYSNVMSYYSQIGVNVVNNDLDDLIHFKPIPIEFNNTDALILALIVYKSRVMSLKTNLMGLESPEQACRFDDLEQLSPKDTLNGTDDTDDKVSSSDTPKYDFKYPVYSSYFNLVLDKISEININTVRTTNTSLTNVIATNTDSNTANIQSTNTITSFECCSIHDKVEIKKRALTIILNNYPTMQDQPEIDYTDLSLYKPADKVINLINSEPIQKHSGELTTSPSIITSCSVPSDGIRGVDDNAQSPYGLSLKENRNDYVMFLMPIYTYNRDHWSLEPKCNINSLQKFIEIS</sequence>
<dbReference type="InterPro" id="IPR043573">
    <property type="entry name" value="Fig4-like"/>
</dbReference>
<evidence type="ECO:0000256" key="1">
    <source>
        <dbReference type="ARBA" id="ARBA00004308"/>
    </source>
</evidence>
<dbReference type="GO" id="GO:0043813">
    <property type="term" value="F:phosphatidylinositol-3,5-bisphosphate 5-phosphatase activity"/>
    <property type="evidence" value="ECO:0007669"/>
    <property type="project" value="InterPro"/>
</dbReference>
<evidence type="ECO:0000256" key="4">
    <source>
        <dbReference type="SAM" id="MobiDB-lite"/>
    </source>
</evidence>
<dbReference type="GO" id="GO:0046856">
    <property type="term" value="P:phosphatidylinositol dephosphorylation"/>
    <property type="evidence" value="ECO:0007669"/>
    <property type="project" value="InterPro"/>
</dbReference>
<accession>A0A976QTG3</accession>
<feature type="domain" description="SAC" evidence="5">
    <location>
        <begin position="117"/>
        <end position="489"/>
    </location>
</feature>
<evidence type="ECO:0000256" key="3">
    <source>
        <dbReference type="ARBA" id="ARBA00023136"/>
    </source>
</evidence>
<feature type="compositionally biased region" description="Polar residues" evidence="4">
    <location>
        <begin position="402"/>
        <end position="422"/>
    </location>
</feature>